<protein>
    <submittedName>
        <fullName evidence="1">Uncharacterized protein</fullName>
    </submittedName>
</protein>
<dbReference type="AlphaFoldDB" id="A0AAV2MJI3"/>
<proteinExistence type="predicted"/>
<accession>A0AAV2MJI3</accession>
<sequence>MVTIKRHAGHLLVSASVPRQTTPCSGAELAGCKRTCLKHGPEASSPALSALLSLHWLHKIPDRKTGTAFAALMTFLPTNRSSFHALPVYSPSSLLSLGTPTTKRRGEKCRQGKKVIASRQAAPGFSFPVGTQCEFVGRLLVYSLLVTVARTSAQRRARNKGVEHWRRTQGQREN</sequence>
<keyword evidence="2" id="KW-1185">Reference proteome</keyword>
<evidence type="ECO:0000313" key="1">
    <source>
        <dbReference type="EMBL" id="CAL1613578.1"/>
    </source>
</evidence>
<gene>
    <name evidence="1" type="ORF">KC01_LOCUS39766</name>
</gene>
<dbReference type="Proteomes" id="UP001497482">
    <property type="component" value="Chromosome 8"/>
</dbReference>
<dbReference type="EMBL" id="OZ035830">
    <property type="protein sequence ID" value="CAL1613578.1"/>
    <property type="molecule type" value="Genomic_DNA"/>
</dbReference>
<organism evidence="1 2">
    <name type="scientific">Knipowitschia caucasica</name>
    <name type="common">Caucasian dwarf goby</name>
    <name type="synonym">Pomatoschistus caucasicus</name>
    <dbReference type="NCBI Taxonomy" id="637954"/>
    <lineage>
        <taxon>Eukaryota</taxon>
        <taxon>Metazoa</taxon>
        <taxon>Chordata</taxon>
        <taxon>Craniata</taxon>
        <taxon>Vertebrata</taxon>
        <taxon>Euteleostomi</taxon>
        <taxon>Actinopterygii</taxon>
        <taxon>Neopterygii</taxon>
        <taxon>Teleostei</taxon>
        <taxon>Neoteleostei</taxon>
        <taxon>Acanthomorphata</taxon>
        <taxon>Gobiaria</taxon>
        <taxon>Gobiiformes</taxon>
        <taxon>Gobioidei</taxon>
        <taxon>Gobiidae</taxon>
        <taxon>Gobiinae</taxon>
        <taxon>Knipowitschia</taxon>
    </lineage>
</organism>
<evidence type="ECO:0000313" key="2">
    <source>
        <dbReference type="Proteomes" id="UP001497482"/>
    </source>
</evidence>
<reference evidence="1 2" key="1">
    <citation type="submission" date="2024-04" db="EMBL/GenBank/DDBJ databases">
        <authorList>
            <person name="Waldvogel A.-M."/>
            <person name="Schoenle A."/>
        </authorList>
    </citation>
    <scope>NUCLEOTIDE SEQUENCE [LARGE SCALE GENOMIC DNA]</scope>
</reference>
<name>A0AAV2MJI3_KNICA</name>